<accession>A0A8D8ZPS9</accession>
<evidence type="ECO:0000313" key="2">
    <source>
        <dbReference type="EMBL" id="CAG6750925.1"/>
    </source>
</evidence>
<evidence type="ECO:0000256" key="1">
    <source>
        <dbReference type="SAM" id="Phobius"/>
    </source>
</evidence>
<keyword evidence="1" id="KW-0472">Membrane</keyword>
<protein>
    <submittedName>
        <fullName evidence="2">Uncharacterized protein</fullName>
    </submittedName>
</protein>
<sequence>MRFYRFCFSEAAKYLHYFLTYPYLSHRKSSQYRTTYRYYLSEKLHISIWNSFTFLMYLFVFFFFNPLDLSFFFKLHYKFDVEHIHLYIILNKIYYYYYYYSKSSTFC</sequence>
<dbReference type="AlphaFoldDB" id="A0A8D8ZPS9"/>
<feature type="transmembrane region" description="Helical" evidence="1">
    <location>
        <begin position="84"/>
        <end position="100"/>
    </location>
</feature>
<proteinExistence type="predicted"/>
<name>A0A8D8ZPS9_9HEMI</name>
<organism evidence="2">
    <name type="scientific">Cacopsylla melanoneura</name>
    <dbReference type="NCBI Taxonomy" id="428564"/>
    <lineage>
        <taxon>Eukaryota</taxon>
        <taxon>Metazoa</taxon>
        <taxon>Ecdysozoa</taxon>
        <taxon>Arthropoda</taxon>
        <taxon>Hexapoda</taxon>
        <taxon>Insecta</taxon>
        <taxon>Pterygota</taxon>
        <taxon>Neoptera</taxon>
        <taxon>Paraneoptera</taxon>
        <taxon>Hemiptera</taxon>
        <taxon>Sternorrhyncha</taxon>
        <taxon>Psylloidea</taxon>
        <taxon>Psyllidae</taxon>
        <taxon>Psyllinae</taxon>
        <taxon>Cacopsylla</taxon>
    </lineage>
</organism>
<keyword evidence="1" id="KW-1133">Transmembrane helix</keyword>
<keyword evidence="1" id="KW-0812">Transmembrane</keyword>
<feature type="transmembrane region" description="Helical" evidence="1">
    <location>
        <begin position="46"/>
        <end position="64"/>
    </location>
</feature>
<reference evidence="2" key="1">
    <citation type="submission" date="2021-05" db="EMBL/GenBank/DDBJ databases">
        <authorList>
            <person name="Alioto T."/>
            <person name="Alioto T."/>
            <person name="Gomez Garrido J."/>
        </authorList>
    </citation>
    <scope>NUCLEOTIDE SEQUENCE</scope>
</reference>
<dbReference type="EMBL" id="HBUF01528318">
    <property type="protein sequence ID" value="CAG6750925.1"/>
    <property type="molecule type" value="Transcribed_RNA"/>
</dbReference>